<feature type="binding site" evidence="4">
    <location>
        <begin position="307"/>
        <end position="308"/>
    </location>
    <ligand>
        <name>L-histidine</name>
        <dbReference type="ChEBI" id="CHEBI:57595"/>
    </ligand>
</feature>
<dbReference type="Pfam" id="PF13393">
    <property type="entry name" value="tRNA-synt_His"/>
    <property type="match status" value="2"/>
</dbReference>
<dbReference type="PANTHER" id="PTHR11476">
    <property type="entry name" value="HISTIDYL-TRNA SYNTHETASE"/>
    <property type="match status" value="1"/>
</dbReference>
<feature type="binding site" evidence="4">
    <location>
        <position position="109"/>
    </location>
    <ligand>
        <name>L-histidine</name>
        <dbReference type="ChEBI" id="CHEBI:57595"/>
    </ligand>
</feature>
<dbReference type="GO" id="GO:0005737">
    <property type="term" value="C:cytoplasm"/>
    <property type="evidence" value="ECO:0007669"/>
    <property type="project" value="InterPro"/>
</dbReference>
<feature type="domain" description="Aminoacyl-transfer RNA synthetases class-II family profile" evidence="5">
    <location>
        <begin position="20"/>
        <end position="354"/>
    </location>
</feature>
<dbReference type="InterPro" id="IPR045864">
    <property type="entry name" value="aa-tRNA-synth_II/BPL/LPL"/>
</dbReference>
<evidence type="ECO:0000256" key="3">
    <source>
        <dbReference type="ARBA" id="ARBA00017399"/>
    </source>
</evidence>
<keyword evidence="6" id="KW-0328">Glycosyltransferase</keyword>
<sequence length="364" mass="39126">MTSPADRAAERAEAMRLLSVFEDAGGVRTETDILQPAGGLLDLYGEDIRARAFTTAGPDGGELMLRPDFTVPLVRRHMEEGGDPARYAYAGEVFRRQEHAPERPAEYMQVGFELFGGDDPAAADAEVFALFHDALAPLRPSIAIGDIGLITAAVRGLPCSERRRAALLRHIWRPKRFRALLDRFAGRTKPPATRTALLAAADPMAEAGPEIGLRGRAEVLERIEALRADAEEPPIAASAVASIDDILAIASNSADALERLRDIEVDLPAIRAAVHRFERRLAALGDRGIPADRIPFEASLGRSSMEYYDGFVFAFTLRGRPDLAPIATGGRYDALTRVIGAGRSVPAVGGVIRPAICLAGTSPC</sequence>
<evidence type="ECO:0000256" key="2">
    <source>
        <dbReference type="ARBA" id="ARBA00011738"/>
    </source>
</evidence>
<gene>
    <name evidence="6" type="ORF">LX81_02036</name>
</gene>
<dbReference type="EMBL" id="QKZL01000007">
    <property type="protein sequence ID" value="PZX16185.1"/>
    <property type="molecule type" value="Genomic_DNA"/>
</dbReference>
<evidence type="ECO:0000256" key="4">
    <source>
        <dbReference type="PIRSR" id="PIRSR001549-1"/>
    </source>
</evidence>
<proteinExistence type="inferred from homology"/>
<feature type="binding site" evidence="4">
    <location>
        <position position="95"/>
    </location>
    <ligand>
        <name>L-histidine</name>
        <dbReference type="ChEBI" id="CHEBI:57595"/>
    </ligand>
</feature>
<feature type="binding site" evidence="4">
    <location>
        <position position="113"/>
    </location>
    <ligand>
        <name>L-histidine</name>
        <dbReference type="ChEBI" id="CHEBI:57595"/>
    </ligand>
</feature>
<dbReference type="NCBIfam" id="NF008952">
    <property type="entry name" value="PRK12295.1-5"/>
    <property type="match status" value="1"/>
</dbReference>
<comment type="caution">
    <text evidence="6">The sequence shown here is derived from an EMBL/GenBank/DDBJ whole genome shotgun (WGS) entry which is preliminary data.</text>
</comment>
<accession>A0A2W7N747</accession>
<dbReference type="AlphaFoldDB" id="A0A2W7N747"/>
<dbReference type="InterPro" id="IPR006195">
    <property type="entry name" value="aa-tRNA-synth_II"/>
</dbReference>
<protein>
    <recommendedName>
        <fullName evidence="3">Histidine--tRNA ligase</fullName>
    </recommendedName>
</protein>
<evidence type="ECO:0000313" key="6">
    <source>
        <dbReference type="EMBL" id="PZX16185.1"/>
    </source>
</evidence>
<dbReference type="PANTHER" id="PTHR11476:SF7">
    <property type="entry name" value="HISTIDINE--TRNA LIGASE"/>
    <property type="match status" value="1"/>
</dbReference>
<dbReference type="RefSeq" id="WP_111537199.1">
    <property type="nucleotide sequence ID" value="NZ_QKZL01000007.1"/>
</dbReference>
<dbReference type="Proteomes" id="UP000248916">
    <property type="component" value="Unassembled WGS sequence"/>
</dbReference>
<comment type="similarity">
    <text evidence="1">Belongs to the class-II aminoacyl-tRNA synthetase family.</text>
</comment>
<dbReference type="GO" id="GO:0016757">
    <property type="term" value="F:glycosyltransferase activity"/>
    <property type="evidence" value="ECO:0007669"/>
    <property type="project" value="UniProtKB-KW"/>
</dbReference>
<dbReference type="InterPro" id="IPR041715">
    <property type="entry name" value="HisRS-like_core"/>
</dbReference>
<dbReference type="InterPro" id="IPR004516">
    <property type="entry name" value="HisRS/HisZ"/>
</dbReference>
<comment type="subunit">
    <text evidence="2">Homodimer.</text>
</comment>
<keyword evidence="7" id="KW-1185">Reference proteome</keyword>
<name>A0A2W7N747_9RHOB</name>
<dbReference type="OrthoDB" id="9797914at2"/>
<feature type="binding site" evidence="4">
    <location>
        <position position="302"/>
    </location>
    <ligand>
        <name>L-histidine</name>
        <dbReference type="ChEBI" id="CHEBI:57595"/>
    </ligand>
</feature>
<dbReference type="Gene3D" id="3.30.930.10">
    <property type="entry name" value="Bira Bifunctional Protein, Domain 2"/>
    <property type="match status" value="1"/>
</dbReference>
<evidence type="ECO:0000313" key="7">
    <source>
        <dbReference type="Proteomes" id="UP000248916"/>
    </source>
</evidence>
<keyword evidence="6" id="KW-0808">Transferase</keyword>
<dbReference type="PROSITE" id="PS50862">
    <property type="entry name" value="AA_TRNA_LIGASE_II"/>
    <property type="match status" value="1"/>
</dbReference>
<feature type="binding site" evidence="4">
    <location>
        <begin position="68"/>
        <end position="70"/>
    </location>
    <ligand>
        <name>L-histidine</name>
        <dbReference type="ChEBI" id="CHEBI:57595"/>
    </ligand>
</feature>
<reference evidence="6 7" key="1">
    <citation type="submission" date="2018-06" db="EMBL/GenBank/DDBJ databases">
        <title>Genomic Encyclopedia of Archaeal and Bacterial Type Strains, Phase II (KMG-II): from individual species to whole genera.</title>
        <authorList>
            <person name="Goeker M."/>
        </authorList>
    </citation>
    <scope>NUCLEOTIDE SEQUENCE [LARGE SCALE GENOMIC DNA]</scope>
    <source>
        <strain evidence="6 7">DSM 22009</strain>
    </source>
</reference>
<dbReference type="PIRSF" id="PIRSF001549">
    <property type="entry name" value="His-tRNA_synth"/>
    <property type="match status" value="1"/>
</dbReference>
<evidence type="ECO:0000256" key="1">
    <source>
        <dbReference type="ARBA" id="ARBA00008226"/>
    </source>
</evidence>
<dbReference type="SUPFAM" id="SSF55681">
    <property type="entry name" value="Class II aaRS and biotin synthetases"/>
    <property type="match status" value="1"/>
</dbReference>
<evidence type="ECO:0000259" key="5">
    <source>
        <dbReference type="PROSITE" id="PS50862"/>
    </source>
</evidence>
<organism evidence="6 7">
    <name type="scientific">Palleronia aestuarii</name>
    <dbReference type="NCBI Taxonomy" id="568105"/>
    <lineage>
        <taxon>Bacteria</taxon>
        <taxon>Pseudomonadati</taxon>
        <taxon>Pseudomonadota</taxon>
        <taxon>Alphaproteobacteria</taxon>
        <taxon>Rhodobacterales</taxon>
        <taxon>Roseobacteraceae</taxon>
        <taxon>Palleronia</taxon>
    </lineage>
</organism>